<sequence>MELAIMKKWEREKKQMVVRHDSTLWLHESQFILNFIFDDNEEIRDEEIERKFKLFDALMANEEELFLVLEFIFDYIKNEARNENQIFHEKVQNLLFRRFEDIHKNIMESEYPIFDHFRNYAKTVSICDKTSRKLWKVDENKNVLQDLIPKFKSNTAVNFKEITVTAEFCFGADWHEKFNKSGKKFLSDEELKRFETKNVEFSQQQDAKRSLKLCDLVDKNFNADEKEAFYKKVDLREVSIIDVKLEIISRMRDAVVKKSFFIKMSKGIKL</sequence>
<dbReference type="AlphaFoldDB" id="A0A9N9WNS6"/>
<dbReference type="EMBL" id="OU895877">
    <property type="protein sequence ID" value="CAG9799945.1"/>
    <property type="molecule type" value="Genomic_DNA"/>
</dbReference>
<keyword evidence="2" id="KW-1185">Reference proteome</keyword>
<dbReference type="Proteomes" id="UP001153620">
    <property type="component" value="Chromosome 1"/>
</dbReference>
<protein>
    <submittedName>
        <fullName evidence="1">Uncharacterized protein</fullName>
    </submittedName>
</protein>
<name>A0A9N9WNS6_9DIPT</name>
<evidence type="ECO:0000313" key="2">
    <source>
        <dbReference type="Proteomes" id="UP001153620"/>
    </source>
</evidence>
<accession>A0A9N9WNS6</accession>
<evidence type="ECO:0000313" key="1">
    <source>
        <dbReference type="EMBL" id="CAG9799945.1"/>
    </source>
</evidence>
<organism evidence="1 2">
    <name type="scientific">Chironomus riparius</name>
    <dbReference type="NCBI Taxonomy" id="315576"/>
    <lineage>
        <taxon>Eukaryota</taxon>
        <taxon>Metazoa</taxon>
        <taxon>Ecdysozoa</taxon>
        <taxon>Arthropoda</taxon>
        <taxon>Hexapoda</taxon>
        <taxon>Insecta</taxon>
        <taxon>Pterygota</taxon>
        <taxon>Neoptera</taxon>
        <taxon>Endopterygota</taxon>
        <taxon>Diptera</taxon>
        <taxon>Nematocera</taxon>
        <taxon>Chironomoidea</taxon>
        <taxon>Chironomidae</taxon>
        <taxon>Chironominae</taxon>
        <taxon>Chironomus</taxon>
    </lineage>
</organism>
<reference evidence="1" key="2">
    <citation type="submission" date="2022-10" db="EMBL/GenBank/DDBJ databases">
        <authorList>
            <consortium name="ENA_rothamsted_submissions"/>
            <consortium name="culmorum"/>
            <person name="King R."/>
        </authorList>
    </citation>
    <scope>NUCLEOTIDE SEQUENCE</scope>
</reference>
<proteinExistence type="predicted"/>
<gene>
    <name evidence="1" type="ORF">CHIRRI_LOCUS2903</name>
</gene>
<reference evidence="1" key="1">
    <citation type="submission" date="2022-01" db="EMBL/GenBank/DDBJ databases">
        <authorList>
            <person name="King R."/>
        </authorList>
    </citation>
    <scope>NUCLEOTIDE SEQUENCE</scope>
</reference>